<keyword evidence="1" id="KW-0732">Signal</keyword>
<evidence type="ECO:0000313" key="2">
    <source>
        <dbReference type="EMBL" id="KAG1563624.1"/>
    </source>
</evidence>
<protein>
    <submittedName>
        <fullName evidence="2">Uncharacterized protein</fullName>
    </submittedName>
</protein>
<organism evidence="2 3">
    <name type="scientific">Rhizopus delemar</name>
    <dbReference type="NCBI Taxonomy" id="936053"/>
    <lineage>
        <taxon>Eukaryota</taxon>
        <taxon>Fungi</taxon>
        <taxon>Fungi incertae sedis</taxon>
        <taxon>Mucoromycota</taxon>
        <taxon>Mucoromycotina</taxon>
        <taxon>Mucoromycetes</taxon>
        <taxon>Mucorales</taxon>
        <taxon>Mucorineae</taxon>
        <taxon>Rhizopodaceae</taxon>
        <taxon>Rhizopus</taxon>
    </lineage>
</organism>
<evidence type="ECO:0000313" key="3">
    <source>
        <dbReference type="Proteomes" id="UP000740926"/>
    </source>
</evidence>
<dbReference type="OMA" id="NPKYVQN"/>
<evidence type="ECO:0000256" key="1">
    <source>
        <dbReference type="SAM" id="SignalP"/>
    </source>
</evidence>
<comment type="caution">
    <text evidence="2">The sequence shown here is derived from an EMBL/GenBank/DDBJ whole genome shotgun (WGS) entry which is preliminary data.</text>
</comment>
<proteinExistence type="predicted"/>
<feature type="signal peptide" evidence="1">
    <location>
        <begin position="1"/>
        <end position="22"/>
    </location>
</feature>
<feature type="chain" id="PRO_5040258788" evidence="1">
    <location>
        <begin position="23"/>
        <end position="286"/>
    </location>
</feature>
<name>A0A9P6YS89_9FUNG</name>
<reference evidence="2 3" key="1">
    <citation type="journal article" date="2020" name="Microb. Genom.">
        <title>Genetic diversity of clinical and environmental Mucorales isolates obtained from an investigation of mucormycosis cases among solid organ transplant recipients.</title>
        <authorList>
            <person name="Nguyen M.H."/>
            <person name="Kaul D."/>
            <person name="Muto C."/>
            <person name="Cheng S.J."/>
            <person name="Richter R.A."/>
            <person name="Bruno V.M."/>
            <person name="Liu G."/>
            <person name="Beyhan S."/>
            <person name="Sundermann A.J."/>
            <person name="Mounaud S."/>
            <person name="Pasculle A.W."/>
            <person name="Nierman W.C."/>
            <person name="Driscoll E."/>
            <person name="Cumbie R."/>
            <person name="Clancy C.J."/>
            <person name="Dupont C.L."/>
        </authorList>
    </citation>
    <scope>NUCLEOTIDE SEQUENCE [LARGE SCALE GENOMIC DNA]</scope>
    <source>
        <strain evidence="2 3">GL24</strain>
    </source>
</reference>
<sequence length="286" mass="30954">MKFSIKFATLTALAFLSVSVKADSTSDAIAAFCDGLNVTSPVATDVVVAGQNATVTVTRVPNDKTKTITGLDLYSVGSDGTPKYVKNTWSGNYTLNTQASLKDAIPSDASAGLYYFRVWVTNIIDGAHGPDCIKTSNNFKVTTGTHTNAAGFTSYAEHLNDETIYKPEHIKGCFGLKVTSPAEGDSTKQGNHVSITLNRDSASQTEALTKVDIYKKSSDGQDELVDAVWAGHEAITNIITLKDQIKIPNDKYDADAQYYYKIQVTSSVQKDETCTFQSSYFKIYAA</sequence>
<keyword evidence="3" id="KW-1185">Reference proteome</keyword>
<dbReference type="EMBL" id="JAANIU010003222">
    <property type="protein sequence ID" value="KAG1563624.1"/>
    <property type="molecule type" value="Genomic_DNA"/>
</dbReference>
<gene>
    <name evidence="2" type="ORF">G6F50_011824</name>
</gene>
<dbReference type="AlphaFoldDB" id="A0A9P6YS89"/>
<dbReference type="Proteomes" id="UP000740926">
    <property type="component" value="Unassembled WGS sequence"/>
</dbReference>
<accession>A0A9P6YS89</accession>